<keyword evidence="2 3" id="KW-0378">Hydrolase</keyword>
<accession>A0A2T4U5M2</accession>
<reference evidence="5 6" key="1">
    <citation type="submission" date="2018-03" db="EMBL/GenBank/DDBJ databases">
        <title>Alkalicoccus saliphilus sp. nov., isolated from a mineral pool.</title>
        <authorList>
            <person name="Zhao B."/>
        </authorList>
    </citation>
    <scope>NUCLEOTIDE SEQUENCE [LARGE SCALE GENOMIC DNA]</scope>
    <source>
        <strain evidence="5 6">6AG</strain>
    </source>
</reference>
<dbReference type="AlphaFoldDB" id="A0A2T4U5M2"/>
<evidence type="ECO:0000256" key="1">
    <source>
        <dbReference type="ARBA" id="ARBA00001946"/>
    </source>
</evidence>
<dbReference type="InterPro" id="IPR020476">
    <property type="entry name" value="Nudix_hydrolase"/>
</dbReference>
<proteinExistence type="inferred from homology"/>
<name>A0A2T4U5M2_9BACI</name>
<dbReference type="InterPro" id="IPR015797">
    <property type="entry name" value="NUDIX_hydrolase-like_dom_sf"/>
</dbReference>
<dbReference type="Pfam" id="PF00293">
    <property type="entry name" value="NUDIX"/>
    <property type="match status" value="1"/>
</dbReference>
<dbReference type="PANTHER" id="PTHR43046">
    <property type="entry name" value="GDP-MANNOSE MANNOSYL HYDROLASE"/>
    <property type="match status" value="1"/>
</dbReference>
<sequence length="158" mass="17782">MSYFKKLRESLGKETLLLPGAAVIIHTIEDDILLQKREEGEWGLPGGLMEPGESFEETAVREVKEETGLALPEEDMHAFGMFSGKDYYVEAPNGDPYYAVTGLYTCEAPAGELSDSDEETVELRWFPLTALPDNLRRSHKHFLKLYKENGVQKGVIDK</sequence>
<dbReference type="InterPro" id="IPR000086">
    <property type="entry name" value="NUDIX_hydrolase_dom"/>
</dbReference>
<comment type="cofactor">
    <cofactor evidence="1">
        <name>Mg(2+)</name>
        <dbReference type="ChEBI" id="CHEBI:18420"/>
    </cofactor>
</comment>
<evidence type="ECO:0000313" key="5">
    <source>
        <dbReference type="EMBL" id="PTL38689.1"/>
    </source>
</evidence>
<evidence type="ECO:0000256" key="2">
    <source>
        <dbReference type="ARBA" id="ARBA00022801"/>
    </source>
</evidence>
<evidence type="ECO:0000313" key="6">
    <source>
        <dbReference type="Proteomes" id="UP000240509"/>
    </source>
</evidence>
<dbReference type="PANTHER" id="PTHR43046:SF2">
    <property type="entry name" value="8-OXO-DGTP DIPHOSPHATASE-RELATED"/>
    <property type="match status" value="1"/>
</dbReference>
<dbReference type="SUPFAM" id="SSF55811">
    <property type="entry name" value="Nudix"/>
    <property type="match status" value="1"/>
</dbReference>
<dbReference type="Proteomes" id="UP000240509">
    <property type="component" value="Unassembled WGS sequence"/>
</dbReference>
<dbReference type="RefSeq" id="WP_107585101.1">
    <property type="nucleotide sequence ID" value="NZ_PZJJ01000015.1"/>
</dbReference>
<gene>
    <name evidence="5" type="ORF">C6Y45_10060</name>
</gene>
<dbReference type="OrthoDB" id="9787476at2"/>
<evidence type="ECO:0000259" key="4">
    <source>
        <dbReference type="PROSITE" id="PS51462"/>
    </source>
</evidence>
<dbReference type="InterPro" id="IPR020084">
    <property type="entry name" value="NUDIX_hydrolase_CS"/>
</dbReference>
<dbReference type="CDD" id="cd04677">
    <property type="entry name" value="NUDIX_Hydrolase"/>
    <property type="match status" value="1"/>
</dbReference>
<comment type="caution">
    <text evidence="5">The sequence shown here is derived from an EMBL/GenBank/DDBJ whole genome shotgun (WGS) entry which is preliminary data.</text>
</comment>
<organism evidence="5 6">
    <name type="scientific">Alkalicoccus saliphilus</name>
    <dbReference type="NCBI Taxonomy" id="200989"/>
    <lineage>
        <taxon>Bacteria</taxon>
        <taxon>Bacillati</taxon>
        <taxon>Bacillota</taxon>
        <taxon>Bacilli</taxon>
        <taxon>Bacillales</taxon>
        <taxon>Bacillaceae</taxon>
        <taxon>Alkalicoccus</taxon>
    </lineage>
</organism>
<dbReference type="EMBL" id="PZJJ01000015">
    <property type="protein sequence ID" value="PTL38689.1"/>
    <property type="molecule type" value="Genomic_DNA"/>
</dbReference>
<dbReference type="PRINTS" id="PR00502">
    <property type="entry name" value="NUDIXFAMILY"/>
</dbReference>
<dbReference type="PROSITE" id="PS00893">
    <property type="entry name" value="NUDIX_BOX"/>
    <property type="match status" value="1"/>
</dbReference>
<keyword evidence="6" id="KW-1185">Reference proteome</keyword>
<evidence type="ECO:0000256" key="3">
    <source>
        <dbReference type="RuleBase" id="RU003476"/>
    </source>
</evidence>
<dbReference type="PROSITE" id="PS51462">
    <property type="entry name" value="NUDIX"/>
    <property type="match status" value="1"/>
</dbReference>
<comment type="similarity">
    <text evidence="3">Belongs to the Nudix hydrolase family.</text>
</comment>
<feature type="domain" description="Nudix hydrolase" evidence="4">
    <location>
        <begin position="15"/>
        <end position="149"/>
    </location>
</feature>
<protein>
    <submittedName>
        <fullName evidence="5">DNA mismatch repair protein MutT</fullName>
    </submittedName>
</protein>
<dbReference type="GO" id="GO:0016787">
    <property type="term" value="F:hydrolase activity"/>
    <property type="evidence" value="ECO:0007669"/>
    <property type="project" value="UniProtKB-KW"/>
</dbReference>
<dbReference type="Gene3D" id="3.90.79.10">
    <property type="entry name" value="Nucleoside Triphosphate Pyrophosphohydrolase"/>
    <property type="match status" value="1"/>
</dbReference>